<protein>
    <submittedName>
        <fullName evidence="1">Uncharacterized protein</fullName>
    </submittedName>
</protein>
<dbReference type="EMBL" id="LLXV01000047">
    <property type="protein sequence ID" value="KRG49311.1"/>
    <property type="molecule type" value="Genomic_DNA"/>
</dbReference>
<dbReference type="PATRIC" id="fig|40324.138.peg.2301"/>
<organism evidence="1 2">
    <name type="scientific">Stenotrophomonas beteli</name>
    <dbReference type="NCBI Taxonomy" id="3384461"/>
    <lineage>
        <taxon>Bacteria</taxon>
        <taxon>Pseudomonadati</taxon>
        <taxon>Pseudomonadota</taxon>
        <taxon>Gammaproteobacteria</taxon>
        <taxon>Lysobacterales</taxon>
        <taxon>Lysobacteraceae</taxon>
        <taxon>Stenotrophomonas</taxon>
        <taxon>Stenotrophomonas maltophilia group</taxon>
    </lineage>
</organism>
<name>A0A0N0KQ79_9GAMM</name>
<evidence type="ECO:0000313" key="2">
    <source>
        <dbReference type="Proteomes" id="UP000051757"/>
    </source>
</evidence>
<comment type="caution">
    <text evidence="1">The sequence shown here is derived from an EMBL/GenBank/DDBJ whole genome shotgun (WGS) entry which is preliminary data.</text>
</comment>
<accession>A0A0N0KQ79</accession>
<keyword evidence="2" id="KW-1185">Reference proteome</keyword>
<evidence type="ECO:0000313" key="1">
    <source>
        <dbReference type="EMBL" id="KRG49311.1"/>
    </source>
</evidence>
<dbReference type="AlphaFoldDB" id="A0A0N0KQ79"/>
<reference evidence="1 2" key="1">
    <citation type="journal article" date="2016" name="Front. Microbiol.">
        <title>Genome Sequence of Type Strains of Genus Stenotrophomonas.</title>
        <authorList>
            <person name="Patil P.P."/>
            <person name="Midha S."/>
            <person name="Kumar S."/>
            <person name="Patil P.B."/>
        </authorList>
    </citation>
    <scope>NUCLEOTIDE SEQUENCE [LARGE SCALE GENOMIC DNA]</scope>
    <source>
        <strain evidence="1 2">LMG 978</strain>
    </source>
</reference>
<sequence length="73" mass="8407">MKTCTKCAARLPLRFFPLINGKATAACAPCRNTERRLHDPLRPLRRDPLQVRLNNLTNLWHGPVRRVPLRSHA</sequence>
<dbReference type="Proteomes" id="UP000051757">
    <property type="component" value="Unassembled WGS sequence"/>
</dbReference>
<gene>
    <name evidence="1" type="ORF">ARC23_14595</name>
</gene>
<dbReference type="OrthoDB" id="6003225at2"/>
<proteinExistence type="predicted"/>
<dbReference type="RefSeq" id="WP_032962321.1">
    <property type="nucleotide sequence ID" value="NZ_CP051467.1"/>
</dbReference>